<evidence type="ECO:0000313" key="1">
    <source>
        <dbReference type="EMBL" id="MBD7965386.1"/>
    </source>
</evidence>
<organism evidence="1 2">
    <name type="scientific">Fictibacillus norfolkensis</name>
    <dbReference type="NCBI Taxonomy" id="2762233"/>
    <lineage>
        <taxon>Bacteria</taxon>
        <taxon>Bacillati</taxon>
        <taxon>Bacillota</taxon>
        <taxon>Bacilli</taxon>
        <taxon>Bacillales</taxon>
        <taxon>Fictibacillaceae</taxon>
        <taxon>Fictibacillus</taxon>
    </lineage>
</organism>
<comment type="caution">
    <text evidence="1">The sequence shown here is derived from an EMBL/GenBank/DDBJ whole genome shotgun (WGS) entry which is preliminary data.</text>
</comment>
<proteinExistence type="predicted"/>
<keyword evidence="2" id="KW-1185">Reference proteome</keyword>
<gene>
    <name evidence="1" type="ORF">H9648_15100</name>
</gene>
<evidence type="ECO:0000313" key="2">
    <source>
        <dbReference type="Proteomes" id="UP000603641"/>
    </source>
</evidence>
<name>A0ABR8SPG3_9BACL</name>
<dbReference type="RefSeq" id="WP_191754626.1">
    <property type="nucleotide sequence ID" value="NZ_JACSQM010000007.1"/>
</dbReference>
<sequence>MNELKQYKQLPNDKEALLTGHNYEMYNLDLMRKVFPRIIREFNEKHVRKQRRPQIRDIVTLYFYLLSYVDGVHTRADGTQSERFGASFPSRDKIAGDLGIAEKRIKSLVDILETNGLVRQKTVWNGKWYFPSFCPCVSEDGYLVDEDGRKVTPNLAIY</sequence>
<dbReference type="EMBL" id="JACSQM010000007">
    <property type="protein sequence ID" value="MBD7965386.1"/>
    <property type="molecule type" value="Genomic_DNA"/>
</dbReference>
<evidence type="ECO:0008006" key="3">
    <source>
        <dbReference type="Google" id="ProtNLM"/>
    </source>
</evidence>
<protein>
    <recommendedName>
        <fullName evidence="3">Helix-turn-helix domain-containing protein</fullName>
    </recommendedName>
</protein>
<reference evidence="1 2" key="1">
    <citation type="submission" date="2020-08" db="EMBL/GenBank/DDBJ databases">
        <title>A Genomic Blueprint of the Chicken Gut Microbiome.</title>
        <authorList>
            <person name="Gilroy R."/>
            <person name="Ravi A."/>
            <person name="Getino M."/>
            <person name="Pursley I."/>
            <person name="Horton D.L."/>
            <person name="Alikhan N.-F."/>
            <person name="Baker D."/>
            <person name="Gharbi K."/>
            <person name="Hall N."/>
            <person name="Watson M."/>
            <person name="Adriaenssens E.M."/>
            <person name="Foster-Nyarko E."/>
            <person name="Jarju S."/>
            <person name="Secka A."/>
            <person name="Antonio M."/>
            <person name="Oren A."/>
            <person name="Chaudhuri R."/>
            <person name="La Ragione R.M."/>
            <person name="Hildebrand F."/>
            <person name="Pallen M.J."/>
        </authorList>
    </citation>
    <scope>NUCLEOTIDE SEQUENCE [LARGE SCALE GENOMIC DNA]</scope>
    <source>
        <strain evidence="1 2">Sa2CUA10</strain>
    </source>
</reference>
<dbReference type="Proteomes" id="UP000603641">
    <property type="component" value="Unassembled WGS sequence"/>
</dbReference>
<accession>A0ABR8SPG3</accession>